<name>A0A8J2H2Y3_COTCN</name>
<comment type="caution">
    <text evidence="1">The sequence shown here is derived from an EMBL/GenBank/DDBJ whole genome shotgun (WGS) entry which is preliminary data.</text>
</comment>
<dbReference type="AlphaFoldDB" id="A0A8J2H2Y3"/>
<evidence type="ECO:0000313" key="2">
    <source>
        <dbReference type="Proteomes" id="UP000786811"/>
    </source>
</evidence>
<dbReference type="EMBL" id="CAJNRD030000978">
    <property type="protein sequence ID" value="CAG5072752.1"/>
    <property type="molecule type" value="Genomic_DNA"/>
</dbReference>
<keyword evidence="2" id="KW-1185">Reference proteome</keyword>
<organism evidence="1 2">
    <name type="scientific">Cotesia congregata</name>
    <name type="common">Parasitoid wasp</name>
    <name type="synonym">Apanteles congregatus</name>
    <dbReference type="NCBI Taxonomy" id="51543"/>
    <lineage>
        <taxon>Eukaryota</taxon>
        <taxon>Metazoa</taxon>
        <taxon>Ecdysozoa</taxon>
        <taxon>Arthropoda</taxon>
        <taxon>Hexapoda</taxon>
        <taxon>Insecta</taxon>
        <taxon>Pterygota</taxon>
        <taxon>Neoptera</taxon>
        <taxon>Endopterygota</taxon>
        <taxon>Hymenoptera</taxon>
        <taxon>Apocrita</taxon>
        <taxon>Ichneumonoidea</taxon>
        <taxon>Braconidae</taxon>
        <taxon>Microgastrinae</taxon>
        <taxon>Cotesia</taxon>
    </lineage>
</organism>
<accession>A0A8J2H2Y3</accession>
<proteinExistence type="predicted"/>
<evidence type="ECO:0000313" key="1">
    <source>
        <dbReference type="EMBL" id="CAG5072752.1"/>
    </source>
</evidence>
<gene>
    <name evidence="1" type="ORF">HICCMSTLAB_LOCUS180</name>
</gene>
<reference evidence="1" key="1">
    <citation type="submission" date="2021-04" db="EMBL/GenBank/DDBJ databases">
        <authorList>
            <person name="Chebbi M.A.C M."/>
        </authorList>
    </citation>
    <scope>NUCLEOTIDE SEQUENCE</scope>
</reference>
<sequence length="245" mass="28501">MEQINNLTNSKSTNPQIESEELLDLLERYEIYRNQTLEERHDHDKLYNITSGKNAAPEIEEFLLNVEKIGDDARKTFITECIEYPERYSLPIKRQKVQTFVNTVKKKKVAVSGRVQEKTLQNLYIVDGLLFINSLKEIPRTFGDLSKKILSSLCKISATGIDVIFDRQFIPSINDTNKCISGRSEREFKILGSNQVRPSDFAKEMKNSKFKEALISFFLKHWQESDYNILGDKIININFDVLRWP</sequence>
<dbReference type="Proteomes" id="UP000786811">
    <property type="component" value="Unassembled WGS sequence"/>
</dbReference>
<protein>
    <submittedName>
        <fullName evidence="1">Uncharacterized protein</fullName>
    </submittedName>
</protein>
<dbReference type="OrthoDB" id="8060926at2759"/>